<reference evidence="7 8" key="1">
    <citation type="submission" date="2018-02" db="EMBL/GenBank/DDBJ databases">
        <title>Complete genome sequencing of Faecalibacterium prausnitzii strains isolated from the human gut.</title>
        <authorList>
            <person name="Fitzgerald B.C."/>
            <person name="Shkoporov A.N."/>
            <person name="Ross P.R."/>
            <person name="Hill C."/>
        </authorList>
    </citation>
    <scope>NUCLEOTIDE SEQUENCE [LARGE SCALE GENOMIC DNA]</scope>
    <source>
        <strain evidence="7 8">APC942/8-14-2</strain>
    </source>
</reference>
<comment type="similarity">
    <text evidence="5">Belongs to the class-II pyridoxal-phosphate-dependent aminotransferase family. MalY/PatB cystathionine beta-lyase subfamily.</text>
</comment>
<dbReference type="GO" id="GO:0030170">
    <property type="term" value="F:pyridoxal phosphate binding"/>
    <property type="evidence" value="ECO:0007669"/>
    <property type="project" value="InterPro"/>
</dbReference>
<keyword evidence="3" id="KW-0663">Pyridoxal phosphate</keyword>
<evidence type="ECO:0000259" key="6">
    <source>
        <dbReference type="Pfam" id="PF00155"/>
    </source>
</evidence>
<evidence type="ECO:0000256" key="5">
    <source>
        <dbReference type="ARBA" id="ARBA00037974"/>
    </source>
</evidence>
<evidence type="ECO:0000256" key="3">
    <source>
        <dbReference type="ARBA" id="ARBA00022898"/>
    </source>
</evidence>
<organism evidence="7 8">
    <name type="scientific">Faecalibacterium prausnitzii</name>
    <dbReference type="NCBI Taxonomy" id="853"/>
    <lineage>
        <taxon>Bacteria</taxon>
        <taxon>Bacillati</taxon>
        <taxon>Bacillota</taxon>
        <taxon>Clostridia</taxon>
        <taxon>Eubacteriales</taxon>
        <taxon>Oscillospiraceae</taxon>
        <taxon>Faecalibacterium</taxon>
    </lineage>
</organism>
<dbReference type="InterPro" id="IPR015421">
    <property type="entry name" value="PyrdxlP-dep_Trfase_major"/>
</dbReference>
<dbReference type="InterPro" id="IPR015424">
    <property type="entry name" value="PyrdxlP-dep_Trfase"/>
</dbReference>
<evidence type="ECO:0000313" key="8">
    <source>
        <dbReference type="Proteomes" id="UP000251634"/>
    </source>
</evidence>
<dbReference type="InterPro" id="IPR004839">
    <property type="entry name" value="Aminotransferase_I/II_large"/>
</dbReference>
<name>A0A329TJF1_9FIRM</name>
<dbReference type="CDD" id="cd00609">
    <property type="entry name" value="AAT_like"/>
    <property type="match status" value="1"/>
</dbReference>
<dbReference type="GO" id="GO:0008483">
    <property type="term" value="F:transaminase activity"/>
    <property type="evidence" value="ECO:0007669"/>
    <property type="project" value="UniProtKB-KW"/>
</dbReference>
<gene>
    <name evidence="7" type="ORF">C4N25_08480</name>
</gene>
<dbReference type="PANTHER" id="PTHR43525">
    <property type="entry name" value="PROTEIN MALY"/>
    <property type="match status" value="1"/>
</dbReference>
<protein>
    <recommendedName>
        <fullName evidence="2">cysteine-S-conjugate beta-lyase</fullName>
        <ecNumber evidence="2">4.4.1.13</ecNumber>
    </recommendedName>
</protein>
<dbReference type="InterPro" id="IPR015422">
    <property type="entry name" value="PyrdxlP-dep_Trfase_small"/>
</dbReference>
<evidence type="ECO:0000256" key="4">
    <source>
        <dbReference type="ARBA" id="ARBA00023239"/>
    </source>
</evidence>
<dbReference type="EMBL" id="PRKZ01000005">
    <property type="protein sequence ID" value="RAW49532.1"/>
    <property type="molecule type" value="Genomic_DNA"/>
</dbReference>
<dbReference type="SUPFAM" id="SSF53383">
    <property type="entry name" value="PLP-dependent transferases"/>
    <property type="match status" value="1"/>
</dbReference>
<dbReference type="AlphaFoldDB" id="A0A329TJF1"/>
<dbReference type="Gene3D" id="3.40.640.10">
    <property type="entry name" value="Type I PLP-dependent aspartate aminotransferase-like (Major domain)"/>
    <property type="match status" value="1"/>
</dbReference>
<dbReference type="Gene3D" id="3.90.1150.10">
    <property type="entry name" value="Aspartate Aminotransferase, domain 1"/>
    <property type="match status" value="1"/>
</dbReference>
<feature type="domain" description="Aminotransferase class I/classII large" evidence="6">
    <location>
        <begin position="59"/>
        <end position="393"/>
    </location>
</feature>
<evidence type="ECO:0000256" key="1">
    <source>
        <dbReference type="ARBA" id="ARBA00001933"/>
    </source>
</evidence>
<comment type="cofactor">
    <cofactor evidence="1">
        <name>pyridoxal 5'-phosphate</name>
        <dbReference type="ChEBI" id="CHEBI:597326"/>
    </cofactor>
</comment>
<dbReference type="Pfam" id="PF00155">
    <property type="entry name" value="Aminotran_1_2"/>
    <property type="match status" value="1"/>
</dbReference>
<comment type="caution">
    <text evidence="7">The sequence shown here is derived from an EMBL/GenBank/DDBJ whole genome shotgun (WGS) entry which is preliminary data.</text>
</comment>
<keyword evidence="7" id="KW-0808">Transferase</keyword>
<keyword evidence="4" id="KW-0456">Lyase</keyword>
<dbReference type="EC" id="4.4.1.13" evidence="2"/>
<dbReference type="Proteomes" id="UP000251634">
    <property type="component" value="Unassembled WGS sequence"/>
</dbReference>
<dbReference type="PANTHER" id="PTHR43525:SF1">
    <property type="entry name" value="PROTEIN MALY"/>
    <property type="match status" value="1"/>
</dbReference>
<dbReference type="InterPro" id="IPR051798">
    <property type="entry name" value="Class-II_PLP-Dep_Aminotrans"/>
</dbReference>
<dbReference type="GO" id="GO:0047804">
    <property type="term" value="F:cysteine-S-conjugate beta-lyase activity"/>
    <property type="evidence" value="ECO:0007669"/>
    <property type="project" value="UniProtKB-EC"/>
</dbReference>
<evidence type="ECO:0000256" key="2">
    <source>
        <dbReference type="ARBA" id="ARBA00012224"/>
    </source>
</evidence>
<accession>A0A329TJF1</accession>
<dbReference type="RefSeq" id="WP_112115710.1">
    <property type="nucleotide sequence ID" value="NZ_PRKZ01000005.1"/>
</dbReference>
<keyword evidence="7" id="KW-0032">Aminotransferase</keyword>
<proteinExistence type="inferred from homology"/>
<evidence type="ECO:0000313" key="7">
    <source>
        <dbReference type="EMBL" id="RAW49532.1"/>
    </source>
</evidence>
<sequence length="402" mass="45611">MKYDFTSILERHGKDAIAVDGLGTGFAPSAPKEGFDAIPMWVADMNFPVVPTIQQEVIARVQHPAFGYFDPSDEYYNAILQWQARRNGVTGLEKQHIGYENGVLGGVVSALNCVCSRGDKVLVHSPTYIGFTRCLENNGYDIVHSPLVQDENGVWRMDFADMEKHLAEEHIHAAILCSPHNPCGRVWERWELEKAMELFKKYNVYVVSDEIWSDIILSGHKHIPTQSISEDARQRTAAMYAPSKTFNLAGLIGSYHIVYNDWWRDRINKESSLCHYNSMNVLSMHALIGAYKPEGYEWADELREVLTGNVDFACDYIAQHFEGVKVAKPEGTYMLFVDCTDWCAAHGKTIREVEQACWDVGAAVQDGTMFHGPCHLRMNLASPRSRIEEAFRRMDQYVFNAK</sequence>